<dbReference type="EMBL" id="CZBO01000006">
    <property type="protein sequence ID" value="CUQ27313.1"/>
    <property type="molecule type" value="Genomic_DNA"/>
</dbReference>
<gene>
    <name evidence="1" type="ORF">ERS852568_02598</name>
</gene>
<dbReference type="PANTHER" id="PTHR32432">
    <property type="entry name" value="CELL DIVISION PROTEIN FTSA-RELATED"/>
    <property type="match status" value="1"/>
</dbReference>
<dbReference type="InterPro" id="IPR005883">
    <property type="entry name" value="PilM"/>
</dbReference>
<dbReference type="AlphaFoldDB" id="A0A174UXW2"/>
<accession>A0A174UXW2</accession>
<evidence type="ECO:0000313" key="1">
    <source>
        <dbReference type="EMBL" id="CUQ27313.1"/>
    </source>
</evidence>
<sequence length="333" mass="38004">MFDKERIAIDITSKTIAVLIGHKYSIKDGIIIETPIGAYKDDYIKDVDAIANAISPIIKKKKVKDAYFVLRGEDIIIRHIELPFMKDEALRDSVEFELRQVIGDRMDNLHFDFEVMNNKSEGATKAKIVVVAVENEKIKDYIELANKLKLKIQAIDTYATVANRIVKNLKKTSKSYSKTVGVLELNANSSSISIIEWDKLLFERYQSFGIENASSNQINNLNEYKDFLKTIDLTDSDIESNENIDRLMKTIVGQFNSFIDYCMAGKAKKHLDRLILIGSGKEIRGIDKYLESYLNSIVSDGPEFNEIKINVKAPKKILLKDFVYPYGLLLRKE</sequence>
<dbReference type="Pfam" id="PF11104">
    <property type="entry name" value="PilM_2"/>
    <property type="match status" value="1"/>
</dbReference>
<dbReference type="PANTHER" id="PTHR32432:SF3">
    <property type="entry name" value="ETHANOLAMINE UTILIZATION PROTEIN EUTJ"/>
    <property type="match status" value="1"/>
</dbReference>
<organism evidence="1 2">
    <name type="scientific">Clostridium baratii</name>
    <dbReference type="NCBI Taxonomy" id="1561"/>
    <lineage>
        <taxon>Bacteria</taxon>
        <taxon>Bacillati</taxon>
        <taxon>Bacillota</taxon>
        <taxon>Clostridia</taxon>
        <taxon>Eubacteriales</taxon>
        <taxon>Clostridiaceae</taxon>
        <taxon>Clostridium</taxon>
    </lineage>
</organism>
<dbReference type="RefSeq" id="WP_055208503.1">
    <property type="nucleotide sequence ID" value="NZ_CZBO01000006.1"/>
</dbReference>
<dbReference type="Proteomes" id="UP000095563">
    <property type="component" value="Unassembled WGS sequence"/>
</dbReference>
<dbReference type="SUPFAM" id="SSF53067">
    <property type="entry name" value="Actin-like ATPase domain"/>
    <property type="match status" value="1"/>
</dbReference>
<dbReference type="InterPro" id="IPR050696">
    <property type="entry name" value="FtsA/MreB"/>
</dbReference>
<protein>
    <submittedName>
        <fullName evidence="1">Type IV pilus assembly protein PilM</fullName>
    </submittedName>
</protein>
<dbReference type="Gene3D" id="3.30.420.40">
    <property type="match status" value="2"/>
</dbReference>
<dbReference type="InterPro" id="IPR043129">
    <property type="entry name" value="ATPase_NBD"/>
</dbReference>
<evidence type="ECO:0000313" key="2">
    <source>
        <dbReference type="Proteomes" id="UP000095563"/>
    </source>
</evidence>
<reference evidence="1 2" key="1">
    <citation type="submission" date="2015-09" db="EMBL/GenBank/DDBJ databases">
        <authorList>
            <consortium name="Pathogen Informatics"/>
        </authorList>
    </citation>
    <scope>NUCLEOTIDE SEQUENCE [LARGE SCALE GENOMIC DNA]</scope>
    <source>
        <strain evidence="1 2">2789STDY5834956</strain>
    </source>
</reference>
<proteinExistence type="predicted"/>
<dbReference type="Gene3D" id="3.30.1490.300">
    <property type="match status" value="1"/>
</dbReference>
<name>A0A174UXW2_9CLOT</name>